<sequence length="184" mass="19320">MSLPVSGTAALVLAVLFGFAFGWLLHRGRVASFDTIVNQFRFKDFTVLKVMLTAILVGGIGVLALIDGGMAKYHIKDANILAVALGGGIFGIGMVLYGYCPGTAIAAMGSGSIHAAVGFVGMILGGILYALSYPWLRDNVISVAKWGKMRLPELTGLSDLTLFGILAAVAILAFVAIERSRRTA</sequence>
<dbReference type="STRING" id="665126.ABB55_17055"/>
<keyword evidence="1" id="KW-1133">Transmembrane helix</keyword>
<reference evidence="2 3" key="1">
    <citation type="submission" date="2015-09" db="EMBL/GenBank/DDBJ databases">
        <authorList>
            <person name="Jackson K.R."/>
            <person name="Lunt B.L."/>
            <person name="Fisher J.N.B."/>
            <person name="Gardner A.V."/>
            <person name="Bailey M.E."/>
            <person name="Deus L.M."/>
            <person name="Earl A.S."/>
            <person name="Gibby P.D."/>
            <person name="Hartmann K.A."/>
            <person name="Liu J.E."/>
            <person name="Manci A.M."/>
            <person name="Nielsen D.A."/>
            <person name="Solomon M.B."/>
            <person name="Breakwell D.P."/>
            <person name="Burnett S.H."/>
            <person name="Grose J.H."/>
        </authorList>
    </citation>
    <scope>NUCLEOTIDE SEQUENCE [LARGE SCALE GENOMIC DNA]</scope>
    <source>
        <strain evidence="2 3">16</strain>
    </source>
</reference>
<gene>
    <name evidence="2" type="ORF">ABB55_17055</name>
</gene>
<keyword evidence="1" id="KW-0812">Transmembrane</keyword>
<feature type="transmembrane region" description="Helical" evidence="1">
    <location>
        <begin position="78"/>
        <end position="100"/>
    </location>
</feature>
<keyword evidence="1" id="KW-0472">Membrane</keyword>
<dbReference type="AlphaFoldDB" id="A0A0P6W8V0"/>
<evidence type="ECO:0000313" key="3">
    <source>
        <dbReference type="Proteomes" id="UP000048984"/>
    </source>
</evidence>
<reference evidence="2 3" key="2">
    <citation type="submission" date="2015-10" db="EMBL/GenBank/DDBJ databases">
        <title>Draft Genome Sequence of Prosthecomicrobium hirschii ATCC 27832.</title>
        <authorList>
            <person name="Daniel J."/>
            <person name="Givan S.A."/>
            <person name="Brun Y.V."/>
            <person name="Brown P.J."/>
        </authorList>
    </citation>
    <scope>NUCLEOTIDE SEQUENCE [LARGE SCALE GENOMIC DNA]</scope>
    <source>
        <strain evidence="2 3">16</strain>
    </source>
</reference>
<organism evidence="2 3">
    <name type="scientific">Prosthecodimorpha hirschii</name>
    <dbReference type="NCBI Taxonomy" id="665126"/>
    <lineage>
        <taxon>Bacteria</taxon>
        <taxon>Pseudomonadati</taxon>
        <taxon>Pseudomonadota</taxon>
        <taxon>Alphaproteobacteria</taxon>
        <taxon>Hyphomicrobiales</taxon>
        <taxon>Ancalomicrobiaceae</taxon>
        <taxon>Prosthecodimorpha</taxon>
    </lineage>
</organism>
<feature type="transmembrane region" description="Helical" evidence="1">
    <location>
        <begin position="6"/>
        <end position="25"/>
    </location>
</feature>
<protein>
    <submittedName>
        <fullName evidence="2">Uncharacterized protein</fullName>
    </submittedName>
</protein>
<feature type="transmembrane region" description="Helical" evidence="1">
    <location>
        <begin position="46"/>
        <end position="66"/>
    </location>
</feature>
<evidence type="ECO:0000256" key="1">
    <source>
        <dbReference type="SAM" id="Phobius"/>
    </source>
</evidence>
<name>A0A0P6W8V0_9HYPH</name>
<comment type="caution">
    <text evidence="2">The sequence shown here is derived from an EMBL/GenBank/DDBJ whole genome shotgun (WGS) entry which is preliminary data.</text>
</comment>
<keyword evidence="3" id="KW-1185">Reference proteome</keyword>
<dbReference type="RefSeq" id="WP_054359874.1">
    <property type="nucleotide sequence ID" value="NZ_LJYW01000001.1"/>
</dbReference>
<accession>A0A0P6W8V0</accession>
<dbReference type="EMBL" id="LJYW01000001">
    <property type="protein sequence ID" value="KPL53710.1"/>
    <property type="molecule type" value="Genomic_DNA"/>
</dbReference>
<feature type="transmembrane region" description="Helical" evidence="1">
    <location>
        <begin position="156"/>
        <end position="177"/>
    </location>
</feature>
<evidence type="ECO:0000313" key="2">
    <source>
        <dbReference type="EMBL" id="KPL53710.1"/>
    </source>
</evidence>
<dbReference type="Proteomes" id="UP000048984">
    <property type="component" value="Unassembled WGS sequence"/>
</dbReference>
<dbReference type="Pfam" id="PF04143">
    <property type="entry name" value="Sulf_transp"/>
    <property type="match status" value="1"/>
</dbReference>
<dbReference type="InterPro" id="IPR007272">
    <property type="entry name" value="Sulf_transp_TsuA/YedE"/>
</dbReference>
<feature type="transmembrane region" description="Helical" evidence="1">
    <location>
        <begin position="112"/>
        <end position="136"/>
    </location>
</feature>
<proteinExistence type="predicted"/>